<gene>
    <name evidence="3" type="ORF">GCM10007390_09580</name>
</gene>
<name>A0A8J3G7R1_9BACT</name>
<dbReference type="Pfam" id="PF19078">
    <property type="entry name" value="Big_12"/>
    <property type="match status" value="2"/>
</dbReference>
<dbReference type="PROSITE" id="PS51257">
    <property type="entry name" value="PROKAR_LIPOPROTEIN"/>
    <property type="match status" value="1"/>
</dbReference>
<dbReference type="InterPro" id="IPR036116">
    <property type="entry name" value="FN3_sf"/>
</dbReference>
<feature type="domain" description="Fibronectin type-III" evidence="2">
    <location>
        <begin position="446"/>
        <end position="547"/>
    </location>
</feature>
<dbReference type="InterPro" id="IPR026444">
    <property type="entry name" value="Secre_tail"/>
</dbReference>
<sequence>MKKSLQILLLFGTMLLGGAISRSHAQTTITVSGGCISGSVVLNEINQPVDGKKAWIGNGTIAGQGAASSIAIYWSNQASSWFLSYDGQPYFLYTANTPLPPDNSTGAWVRNTPSPAEAAICPINSPGLNVSGTGTQSTSVTVTGITRTGPQLTNATSVNFNVTFSGSVSGLSTSNFNVLTTGAVSGTSVTSVSGSGSSYTVSVNTGTGDGTVQLRLANATGLTPGVSNVPFSDQNYTIDKTPPRVVSAVRFNPAMNPTNASNLTIRFTFSEDVTGVGRSNFTSYFFGTATASSLSFQQVSPRVYDLTQQGVSGNGIAAIAIIFGSTNQIADLAGNGFTETPSIEQYQVDNTRPTLTIASPASPTTGTSPIPVSFTFSENVTGFAAGDVTVGNGTLSNFSGSGTSYTASVTPSVAGSVTVNVAANVAQDAATNGNDAATQFSIQYAPVATPTVTTAAPGNVNTTSATLGGEVTNNGGATLSERGVVYVVGSGTPTTSNTKVQIGSGTGTFSQNVTGLAAGTSYSVRAYAINSAGTGYGGIQTFNTPAATVTVSGIARTGGANELTNATSVNFTVTFSGSVSGLSASNFSVPTTGSVSGASVTNVAGSGSSYTVSVNTGSGDGTVGLRLANATSLTPGVSNAPFEGQSYTIDKTPPTVLSIVRRDANPTNASSVSFRIDYSEYVTGLGLSNFVVERTGDVSSTEAGYSNYPGNAAWGLYVHNITGNGTLRIVAYASRGGSTITDRAGNPVTTTSFEGQAYTIDNIRPTLTIASPASPTTSTSPIPVSFTFSENVTGFAAGDITVTGGTLSNFSGSGTGYSASVTPSAAGAVTVNVAANVAQDAATNGNDAATQFSIQYAPVTVATVTTAAPGNVNTTSATLGGEVTNNGGATVSERGVVYVVGSGTPTTTDTKVVIGSGTGTFSQSITGLSPNTSYSVRAYAINSAGTTYGAKQTFSTLCPAITATFNGTTAICPGGGTDLSVALTGGTAPYSVVYSVNSGGNQTLSSYLSGTNFAVSPASTTTYAVVLATDANGCTATAGSSATVTVRPRPGAPTLSANPGNTTTNQPITVTASGCSGTVSWNTSGGTDNKDGTFTFSAAGSYTISATCTIDGCVSDASQTLNLTINNCTLAVTPASQTNVACFGGANGAASINTPTGGTSPYSYNWTPGNPTGDGTASVSGLSAGSYTVTVNDANGCTATQNFTITQPNAALAVTPASQTNVACFGGANGAASINTPTGGTAPYSYDWTPGNPTGDGTASVSGLSAGSYTVTVNDANGCTATQNFTITQPEAVPAPTLSANPSNTTTNQPITVTAAGCSGTVNWTAGGGTGAANGNQYTFSQPGNYSISATCTVGGCTSPASAPLSVTINACPTINVGISGNNAVTLGYGSNCTTLTANASGGTAAYAYTWMPGNLTGASVEVCPQTTTTYTVTATDANGCTGTQQVTVTVNDVRCGNKNQNVTICYYGITQCVSEKVAERYLKLGATIGACGSGNNARVGVPETTDVPLQLSLKAFPNPVQDAMTLEVLAPNAGRATFEVLDLTGRARKSQQEVLSEGRNEVVFRLGTLPTGVYIIKAVDALNRQGAVRVSKQ</sequence>
<dbReference type="InterPro" id="IPR025667">
    <property type="entry name" value="SprB_repeat"/>
</dbReference>
<feature type="chain" id="PRO_5035207434" description="Fibronectin type-III domain-containing protein" evidence="1">
    <location>
        <begin position="26"/>
        <end position="1594"/>
    </location>
</feature>
<dbReference type="Proteomes" id="UP000598271">
    <property type="component" value="Unassembled WGS sequence"/>
</dbReference>
<dbReference type="NCBIfam" id="TIGR04183">
    <property type="entry name" value="Por_Secre_tail"/>
    <property type="match status" value="1"/>
</dbReference>
<reference evidence="3 4" key="1">
    <citation type="journal article" date="2014" name="Int. J. Syst. Evol. Microbiol.">
        <title>Complete genome sequence of Corynebacterium casei LMG S-19264T (=DSM 44701T), isolated from a smear-ripened cheese.</title>
        <authorList>
            <consortium name="US DOE Joint Genome Institute (JGI-PGF)"/>
            <person name="Walter F."/>
            <person name="Albersmeier A."/>
            <person name="Kalinowski J."/>
            <person name="Ruckert C."/>
        </authorList>
    </citation>
    <scope>NUCLEOTIDE SEQUENCE [LARGE SCALE GENOMIC DNA]</scope>
    <source>
        <strain evidence="3 4">KCTC 12866</strain>
    </source>
</reference>
<feature type="domain" description="Fibronectin type-III" evidence="2">
    <location>
        <begin position="857"/>
        <end position="959"/>
    </location>
</feature>
<accession>A0A8J3G7R1</accession>
<comment type="caution">
    <text evidence="3">The sequence shown here is derived from an EMBL/GenBank/DDBJ whole genome shotgun (WGS) entry which is preliminary data.</text>
</comment>
<dbReference type="PANTHER" id="PTHR34677:SF3">
    <property type="entry name" value="BACTERIAL IG-LIKE DOMAIN-CONTAINING PROTEIN"/>
    <property type="match status" value="1"/>
</dbReference>
<dbReference type="EMBL" id="BMXF01000001">
    <property type="protein sequence ID" value="GHB58187.1"/>
    <property type="molecule type" value="Genomic_DNA"/>
</dbReference>
<dbReference type="PROSITE" id="PS50853">
    <property type="entry name" value="FN3"/>
    <property type="match status" value="2"/>
</dbReference>
<organism evidence="3 4">
    <name type="scientific">Persicitalea jodogahamensis</name>
    <dbReference type="NCBI Taxonomy" id="402147"/>
    <lineage>
        <taxon>Bacteria</taxon>
        <taxon>Pseudomonadati</taxon>
        <taxon>Bacteroidota</taxon>
        <taxon>Cytophagia</taxon>
        <taxon>Cytophagales</taxon>
        <taxon>Spirosomataceae</taxon>
        <taxon>Persicitalea</taxon>
    </lineage>
</organism>
<evidence type="ECO:0000259" key="2">
    <source>
        <dbReference type="PROSITE" id="PS50853"/>
    </source>
</evidence>
<dbReference type="RefSeq" id="WP_189563194.1">
    <property type="nucleotide sequence ID" value="NZ_BMXF01000001.1"/>
</dbReference>
<dbReference type="Pfam" id="PF13573">
    <property type="entry name" value="SprB"/>
    <property type="match status" value="2"/>
</dbReference>
<dbReference type="InterPro" id="IPR003961">
    <property type="entry name" value="FN3_dom"/>
</dbReference>
<keyword evidence="4" id="KW-1185">Reference proteome</keyword>
<dbReference type="Gene3D" id="2.60.40.740">
    <property type="match status" value="2"/>
</dbReference>
<dbReference type="InterPro" id="IPR035986">
    <property type="entry name" value="PKD_dom_sf"/>
</dbReference>
<proteinExistence type="predicted"/>
<evidence type="ECO:0000313" key="3">
    <source>
        <dbReference type="EMBL" id="GHB58187.1"/>
    </source>
</evidence>
<dbReference type="SUPFAM" id="SSF49265">
    <property type="entry name" value="Fibronectin type III"/>
    <property type="match status" value="1"/>
</dbReference>
<evidence type="ECO:0000256" key="1">
    <source>
        <dbReference type="SAM" id="SignalP"/>
    </source>
</evidence>
<dbReference type="SUPFAM" id="SSF49299">
    <property type="entry name" value="PKD domain"/>
    <property type="match status" value="1"/>
</dbReference>
<feature type="signal peptide" evidence="1">
    <location>
        <begin position="1"/>
        <end position="25"/>
    </location>
</feature>
<dbReference type="PANTHER" id="PTHR34677">
    <property type="match status" value="1"/>
</dbReference>
<dbReference type="InterPro" id="IPR044048">
    <property type="entry name" value="Big_12"/>
</dbReference>
<protein>
    <recommendedName>
        <fullName evidence="2">Fibronectin type-III domain-containing protein</fullName>
    </recommendedName>
</protein>
<evidence type="ECO:0000313" key="4">
    <source>
        <dbReference type="Proteomes" id="UP000598271"/>
    </source>
</evidence>
<keyword evidence="1" id="KW-0732">Signal</keyword>